<reference evidence="2 3" key="1">
    <citation type="submission" date="2019-03" db="EMBL/GenBank/DDBJ databases">
        <title>Genomic Encyclopedia of Type Strains, Phase IV (KMG-IV): sequencing the most valuable type-strain genomes for metagenomic binning, comparative biology and taxonomic classification.</title>
        <authorList>
            <person name="Goeker M."/>
        </authorList>
    </citation>
    <scope>NUCLEOTIDE SEQUENCE [LARGE SCALE GENOMIC DNA]</scope>
    <source>
        <strain evidence="2 3">JA181</strain>
    </source>
</reference>
<comment type="caution">
    <text evidence="2">The sequence shown here is derived from an EMBL/GenBank/DDBJ whole genome shotgun (WGS) entry which is preliminary data.</text>
</comment>
<dbReference type="RefSeq" id="WP_134078948.1">
    <property type="nucleotide sequence ID" value="NZ_SOEB01000022.1"/>
</dbReference>
<accession>A0A4R8FFP9</accession>
<protein>
    <submittedName>
        <fullName evidence="2">Chemoreceptor zinc-binding protein</fullName>
    </submittedName>
</protein>
<organism evidence="2 3">
    <name type="scientific">Rhodovulum visakhapatnamense</name>
    <dbReference type="NCBI Taxonomy" id="364297"/>
    <lineage>
        <taxon>Bacteria</taxon>
        <taxon>Pseudomonadati</taxon>
        <taxon>Pseudomonadota</taxon>
        <taxon>Alphaproteobacteria</taxon>
        <taxon>Rhodobacterales</taxon>
        <taxon>Paracoccaceae</taxon>
        <taxon>Rhodovulum</taxon>
    </lineage>
</organism>
<proteinExistence type="predicted"/>
<dbReference type="InterPro" id="IPR025991">
    <property type="entry name" value="Chemoreceptor_zinc-bind_dom"/>
</dbReference>
<gene>
    <name evidence="2" type="ORF">EV657_12249</name>
</gene>
<dbReference type="AlphaFoldDB" id="A0A4R8FFP9"/>
<evidence type="ECO:0000313" key="3">
    <source>
        <dbReference type="Proteomes" id="UP000295484"/>
    </source>
</evidence>
<keyword evidence="2" id="KW-0675">Receptor</keyword>
<dbReference type="EMBL" id="SOEB01000022">
    <property type="protein sequence ID" value="TDX24729.1"/>
    <property type="molecule type" value="Genomic_DNA"/>
</dbReference>
<feature type="domain" description="Chemoreceptor zinc-binding" evidence="1">
    <location>
        <begin position="18"/>
        <end position="86"/>
    </location>
</feature>
<dbReference type="Pfam" id="PF13682">
    <property type="entry name" value="CZB"/>
    <property type="match status" value="1"/>
</dbReference>
<dbReference type="Gene3D" id="1.20.120.30">
    <property type="entry name" value="Aspartate receptor, ligand-binding domain"/>
    <property type="match status" value="1"/>
</dbReference>
<evidence type="ECO:0000313" key="2">
    <source>
        <dbReference type="EMBL" id="TDX24729.1"/>
    </source>
</evidence>
<evidence type="ECO:0000259" key="1">
    <source>
        <dbReference type="Pfam" id="PF13682"/>
    </source>
</evidence>
<name>A0A4R8FFP9_9RHOB</name>
<dbReference type="Proteomes" id="UP000295484">
    <property type="component" value="Unassembled WGS sequence"/>
</dbReference>
<sequence length="131" mass="14339">MSKNSDRISEIATAQMKHLKWKANLTSAIVQGRSDITPEKAACDKSCEFGKWFHGPAFGEDDKSSAAWKALDEAHASFHATASRVLSLAISGESEDAKALLTGEFATQAENVLKALSLWKLEMKVLEKDTR</sequence>